<organism evidence="10 11">
    <name type="scientific">Patiria miniata</name>
    <name type="common">Bat star</name>
    <name type="synonym">Asterina miniata</name>
    <dbReference type="NCBI Taxonomy" id="46514"/>
    <lineage>
        <taxon>Eukaryota</taxon>
        <taxon>Metazoa</taxon>
        <taxon>Echinodermata</taxon>
        <taxon>Eleutherozoa</taxon>
        <taxon>Asterozoa</taxon>
        <taxon>Asteroidea</taxon>
        <taxon>Valvatacea</taxon>
        <taxon>Valvatida</taxon>
        <taxon>Asterinidae</taxon>
        <taxon>Patiria</taxon>
    </lineage>
</organism>
<sequence length="317" mass="33204">MAPTPTLVVHGGAGALSLGPVSIDDLKAGILQAARAGYKHLAGQTSSALDAVEAAVCSLEDNPLFNAGKGSALTVEGSIEMDAIIMEGADLRTGSVGCVQNIKNPVSLARLVMEKTEHILLVGDGANKFAREMGVPEIPSEELITESKRKFLKENEKFQSSVKYLYKEREMGMDDHDTVGAVAVDAHGNVACATSTGGITAQMVGRVGDTPLIGSGGYCDNAVGAVSTTGHGEAIARVTLARNIIFYMEQGLSPQEALKKGLAYMKERVDSLAGGIAISNNGEIGHYFNTEGMTWASVQNGELHYGVSPGEDLVTTY</sequence>
<evidence type="ECO:0000256" key="7">
    <source>
        <dbReference type="PIRSR" id="PIRSR600246-1"/>
    </source>
</evidence>
<dbReference type="GO" id="GO:0004067">
    <property type="term" value="F:asparaginase activity"/>
    <property type="evidence" value="ECO:0007669"/>
    <property type="project" value="UniProtKB-EC"/>
</dbReference>
<feature type="active site" description="Nucleophile" evidence="7">
    <location>
        <position position="178"/>
    </location>
</feature>
<keyword evidence="5" id="KW-0068">Autocatalytic cleavage</keyword>
<dbReference type="Gene3D" id="3.60.20.30">
    <property type="entry name" value="(Glycosyl)asparaginase"/>
    <property type="match status" value="1"/>
</dbReference>
<evidence type="ECO:0000256" key="2">
    <source>
        <dbReference type="ARBA" id="ARBA00010872"/>
    </source>
</evidence>
<dbReference type="OrthoDB" id="2262349at2759"/>
<accession>A0A914BB50</accession>
<dbReference type="EnsemblMetazoa" id="XM_038217358.1">
    <property type="protein sequence ID" value="XP_038073286.1"/>
    <property type="gene ID" value="LOC119741556"/>
</dbReference>
<dbReference type="Pfam" id="PF01112">
    <property type="entry name" value="Asparaginase_2"/>
    <property type="match status" value="1"/>
</dbReference>
<evidence type="ECO:0000313" key="11">
    <source>
        <dbReference type="Proteomes" id="UP000887568"/>
    </source>
</evidence>
<dbReference type="RefSeq" id="XP_038073286.1">
    <property type="nucleotide sequence ID" value="XM_038217358.1"/>
</dbReference>
<dbReference type="GeneID" id="119741556"/>
<dbReference type="InterPro" id="IPR033844">
    <property type="entry name" value="ASRGL1_meta"/>
</dbReference>
<proteinExistence type="inferred from homology"/>
<evidence type="ECO:0000256" key="5">
    <source>
        <dbReference type="ARBA" id="ARBA00022813"/>
    </source>
</evidence>
<dbReference type="GO" id="GO:0006508">
    <property type="term" value="P:proteolysis"/>
    <property type="evidence" value="ECO:0007669"/>
    <property type="project" value="UniProtKB-KW"/>
</dbReference>
<dbReference type="PANTHER" id="PTHR10188:SF43">
    <property type="entry name" value="ASPARAGINASE (EUROFUNG)"/>
    <property type="match status" value="1"/>
</dbReference>
<dbReference type="InterPro" id="IPR000246">
    <property type="entry name" value="Peptidase_T2"/>
</dbReference>
<dbReference type="GO" id="GO:0008798">
    <property type="term" value="F:beta-aspartyl-peptidase activity"/>
    <property type="evidence" value="ECO:0007669"/>
    <property type="project" value="UniProtKB-EC"/>
</dbReference>
<name>A0A914BB50_PATMI</name>
<feature type="site" description="Cleavage; by autolysis" evidence="9">
    <location>
        <begin position="177"/>
        <end position="178"/>
    </location>
</feature>
<keyword evidence="11" id="KW-1185">Reference proteome</keyword>
<dbReference type="GO" id="GO:0033345">
    <property type="term" value="P:L-asparagine catabolic process via L-aspartate"/>
    <property type="evidence" value="ECO:0007669"/>
    <property type="project" value="TreeGrafter"/>
</dbReference>
<dbReference type="AlphaFoldDB" id="A0A914BB50"/>
<evidence type="ECO:0000256" key="1">
    <source>
        <dbReference type="ARBA" id="ARBA00000306"/>
    </source>
</evidence>
<comment type="catalytic activity">
    <reaction evidence="6">
        <text>L-asparagine + H2O = L-aspartate + NH4(+)</text>
        <dbReference type="Rhea" id="RHEA:21016"/>
        <dbReference type="ChEBI" id="CHEBI:15377"/>
        <dbReference type="ChEBI" id="CHEBI:28938"/>
        <dbReference type="ChEBI" id="CHEBI:29991"/>
        <dbReference type="ChEBI" id="CHEBI:58048"/>
        <dbReference type="EC" id="3.5.1.1"/>
    </reaction>
</comment>
<dbReference type="GO" id="GO:0005737">
    <property type="term" value="C:cytoplasm"/>
    <property type="evidence" value="ECO:0007669"/>
    <property type="project" value="TreeGrafter"/>
</dbReference>
<evidence type="ECO:0000256" key="4">
    <source>
        <dbReference type="ARBA" id="ARBA00022801"/>
    </source>
</evidence>
<feature type="binding site" evidence="8">
    <location>
        <begin position="206"/>
        <end position="209"/>
    </location>
    <ligand>
        <name>substrate</name>
    </ligand>
</feature>
<dbReference type="CDD" id="cd04702">
    <property type="entry name" value="ASRGL1_like"/>
    <property type="match status" value="1"/>
</dbReference>
<comment type="similarity">
    <text evidence="2">Belongs to the Ntn-hydrolase family.</text>
</comment>
<reference evidence="10" key="1">
    <citation type="submission" date="2022-11" db="UniProtKB">
        <authorList>
            <consortium name="EnsemblMetazoa"/>
        </authorList>
    </citation>
    <scope>IDENTIFICATION</scope>
</reference>
<dbReference type="OMA" id="HMSWAYQ"/>
<dbReference type="SUPFAM" id="SSF56235">
    <property type="entry name" value="N-terminal nucleophile aminohydrolases (Ntn hydrolases)"/>
    <property type="match status" value="1"/>
</dbReference>
<feature type="binding site" evidence="8">
    <location>
        <begin position="229"/>
        <end position="232"/>
    </location>
    <ligand>
        <name>substrate</name>
    </ligand>
</feature>
<evidence type="ECO:0000256" key="3">
    <source>
        <dbReference type="ARBA" id="ARBA00022670"/>
    </source>
</evidence>
<evidence type="ECO:0000256" key="6">
    <source>
        <dbReference type="ARBA" id="ARBA00049366"/>
    </source>
</evidence>
<keyword evidence="4" id="KW-0378">Hydrolase</keyword>
<evidence type="ECO:0000256" key="9">
    <source>
        <dbReference type="PIRSR" id="PIRSR600246-3"/>
    </source>
</evidence>
<comment type="catalytic activity">
    <reaction evidence="1">
        <text>Cleavage of a beta-linked Asp residue from the N-terminus of a polypeptide.</text>
        <dbReference type="EC" id="3.4.19.5"/>
    </reaction>
</comment>
<dbReference type="Proteomes" id="UP000887568">
    <property type="component" value="Unplaced"/>
</dbReference>
<keyword evidence="3" id="KW-0645">Protease</keyword>
<dbReference type="PANTHER" id="PTHR10188">
    <property type="entry name" value="L-ASPARAGINASE"/>
    <property type="match status" value="1"/>
</dbReference>
<evidence type="ECO:0000256" key="8">
    <source>
        <dbReference type="PIRSR" id="PIRSR600246-2"/>
    </source>
</evidence>
<dbReference type="InterPro" id="IPR029055">
    <property type="entry name" value="Ntn_hydrolases_N"/>
</dbReference>
<dbReference type="FunFam" id="3.60.20.30:FF:000001">
    <property type="entry name" value="Isoaspartyl peptidase/L-asparaginase"/>
    <property type="match status" value="1"/>
</dbReference>
<evidence type="ECO:0000313" key="10">
    <source>
        <dbReference type="EnsemblMetazoa" id="XP_038073286.1"/>
    </source>
</evidence>
<protein>
    <submittedName>
        <fullName evidence="10">Uncharacterized protein</fullName>
    </submittedName>
</protein>